<dbReference type="PROSITE" id="PS50835">
    <property type="entry name" value="IG_LIKE"/>
    <property type="match status" value="1"/>
</dbReference>
<feature type="transmembrane region" description="Helical" evidence="3">
    <location>
        <begin position="877"/>
        <end position="907"/>
    </location>
</feature>
<dbReference type="EMBL" id="UYSG01011120">
    <property type="protein sequence ID" value="VDL60987.1"/>
    <property type="molecule type" value="Genomic_DNA"/>
</dbReference>
<reference evidence="5 6" key="2">
    <citation type="submission" date="2018-11" db="EMBL/GenBank/DDBJ databases">
        <authorList>
            <consortium name="Pathogen Informatics"/>
        </authorList>
    </citation>
    <scope>NUCLEOTIDE SEQUENCE [LARGE SCALE GENOMIC DNA]</scope>
</reference>
<accession>A0A0R3STE5</accession>
<evidence type="ECO:0000256" key="2">
    <source>
        <dbReference type="SAM" id="MobiDB-lite"/>
    </source>
</evidence>
<keyword evidence="3" id="KW-0812">Transmembrane</keyword>
<evidence type="ECO:0000313" key="7">
    <source>
        <dbReference type="WBParaSite" id="HDID_0000867101-mRNA-1"/>
    </source>
</evidence>
<dbReference type="InterPro" id="IPR013783">
    <property type="entry name" value="Ig-like_fold"/>
</dbReference>
<feature type="transmembrane region" description="Helical" evidence="3">
    <location>
        <begin position="2638"/>
        <end position="2660"/>
    </location>
</feature>
<dbReference type="InterPro" id="IPR050991">
    <property type="entry name" value="ECM_Regulatory_Proteins"/>
</dbReference>
<dbReference type="InterPro" id="IPR055392">
    <property type="entry name" value="BROMI_C"/>
</dbReference>
<protein>
    <submittedName>
        <fullName evidence="7">Ig-like domain-containing protein</fullName>
    </submittedName>
</protein>
<dbReference type="OrthoDB" id="8680608at2759"/>
<organism evidence="7">
    <name type="scientific">Hymenolepis diminuta</name>
    <name type="common">Rat tapeworm</name>
    <dbReference type="NCBI Taxonomy" id="6216"/>
    <lineage>
        <taxon>Eukaryota</taxon>
        <taxon>Metazoa</taxon>
        <taxon>Spiralia</taxon>
        <taxon>Lophotrochozoa</taxon>
        <taxon>Platyhelminthes</taxon>
        <taxon>Cestoda</taxon>
        <taxon>Eucestoda</taxon>
        <taxon>Cyclophyllidea</taxon>
        <taxon>Hymenolepididae</taxon>
        <taxon>Hymenolepis</taxon>
    </lineage>
</organism>
<feature type="compositionally biased region" description="Polar residues" evidence="2">
    <location>
        <begin position="981"/>
        <end position="991"/>
    </location>
</feature>
<dbReference type="InterPro" id="IPR036179">
    <property type="entry name" value="Ig-like_dom_sf"/>
</dbReference>
<feature type="region of interest" description="Disordered" evidence="2">
    <location>
        <begin position="1752"/>
        <end position="1771"/>
    </location>
</feature>
<dbReference type="PANTHER" id="PTHR46708">
    <property type="entry name" value="TENASCIN"/>
    <property type="match status" value="1"/>
</dbReference>
<dbReference type="Pfam" id="PF23440">
    <property type="entry name" value="BROMI_C"/>
    <property type="match status" value="2"/>
</dbReference>
<dbReference type="SUPFAM" id="SSF49265">
    <property type="entry name" value="Fibronectin type III"/>
    <property type="match status" value="1"/>
</dbReference>
<dbReference type="SMART" id="SM00060">
    <property type="entry name" value="FN3"/>
    <property type="match status" value="4"/>
</dbReference>
<dbReference type="SUPFAM" id="SSF48726">
    <property type="entry name" value="Immunoglobulin"/>
    <property type="match status" value="1"/>
</dbReference>
<keyword evidence="3" id="KW-1133">Transmembrane helix</keyword>
<evidence type="ECO:0000256" key="3">
    <source>
        <dbReference type="SAM" id="Phobius"/>
    </source>
</evidence>
<proteinExistence type="predicted"/>
<feature type="domain" description="Ig-like" evidence="4">
    <location>
        <begin position="187"/>
        <end position="349"/>
    </location>
</feature>
<reference evidence="7" key="1">
    <citation type="submission" date="2016-04" db="UniProtKB">
        <authorList>
            <consortium name="WormBaseParasite"/>
        </authorList>
    </citation>
    <scope>IDENTIFICATION</scope>
</reference>
<dbReference type="Gene3D" id="2.60.40.10">
    <property type="entry name" value="Immunoglobulins"/>
    <property type="match status" value="1"/>
</dbReference>
<dbReference type="InterPro" id="IPR007110">
    <property type="entry name" value="Ig-like_dom"/>
</dbReference>
<dbReference type="InterPro" id="IPR036116">
    <property type="entry name" value="FN3_sf"/>
</dbReference>
<dbReference type="CDD" id="cd00063">
    <property type="entry name" value="FN3"/>
    <property type="match status" value="1"/>
</dbReference>
<keyword evidence="1" id="KW-0677">Repeat</keyword>
<sequence length="2690" mass="305508">KNHPSYYEIHWSLYDPVNVKVKLHNSSSEPLINDLESTKSFRDEYSALGFNREEQSSYQDRMTSTVETQPRLIEGYPARLVCLFNHRKQTQTARRPMQIAAWFRGEDYKSIPQPPFHVNRTPDEGISWLTVRAFPVEERMDEKSQIDLAAQIPYEKITCMVNTLIDEVNNFTVTKNASLVLEVIRHPRIIETEEMSAEVSLGDYVKLTCLALANGKPNITIDFSATAGRRPWGNSAENQFEQKESLETGSPEDIQMAGWRPLVDSYRTRIYRSDIDPSRPMLHKLVVDIRGKKTLYFLILILIPSNIVFQLVLGALREHHGTYRCRVTNAAGQAQHIGHLLVRSNPSLTIQPQQSTYFLARQPLFISCLVSGYPLALTNLSSLQSVSLEELNSATNSAISGIKFLDQADKMIAQQQMNPEMRKNGILLETEDISPVRLLVLTEERVQEKFVKPRLSDLRAGIYEGINATYSVVINHRPQGKIYARCEYVHTDGTIVADEIEIKQATPPAPPKVSVMNISEIYEYHPGTHNQLSLFLLTSFKPLIELKVRRRGSYYNFCIRKRASFAVTPLVIPLCSGPGAVIFGVTNPLVKAENEATDRIVNQRVLFAPTSEFHSASNLASKSIILDKNGQPISEKTVDGDEEEIQEALLHPDDHMSQIEHILRRQSQSERDMLSIIPLTNLLPGTNYTFEWSSANQFHLTTTLQFITATTPLTSPSKPTHFVFLVPTASHLRISVFLDDPCPYDNGGRAELSNILIRYRPVAQELGHASYRRGSEQLFGYGNWSETSVCLQNQDKESVDHRLSLFSQQQPPIKWSGDAEIQCDVEVKDPQANLEVAVATVNRFGTSPWVSSIYRASDALTSAYYQASSNLQQTLSLIAFCFAIQLQFIIIYILNTFVMNLSFLYFFNRIMFRIAILKEFIKEKVDEYLDHSESPTNSTTDLKNVIESSEFQSFRQKLLLDLQYMIRDREANATDDEDETQAIQTPTSSITDLEDNQPRPLLSELGSSLSTTIIQDLDFFYPNSSYLTEMAQSLDPRVSSTSKRRELLKRIIGMSSIETQVCDAWTICPETPTAERLSFDVPVRWSTKHSHKTKRTISYSSHHIKSAYFLHSLHVLTIILCSKESHNEIFPINIPKNIINNFSDEEKATLVKGGALPVRLFMKLFIGFILSLRGGENAREDSLMNLVDKCFQRLAVSPVANVLCFGLNMDKFPPLISRKNKKSSVHPNTSNQSDVSVIDMMLTEIQLVVNKFGATEGVDREYSLSNSVCVLTKALVNICLTVQGEEYFAHHKNARFAFFHFNDESILKQIEKSLNNLLLSLLKYPKGIELVESSGCLNNLVLKFMCSSESTVATNEFELLVNQLSSSVHGYKLLNRNGFIGERFEEAWKLLEGSGIVDTDQSQVVNYSLKDSLDAEMSSDNDTLNSIDQNDDLIQFAFNRLISVFANFTSVSEAVKDPVSRVKSTQGLQIAPRNLSDFIDHAIMLDSATKLAKLCRPDETLLFGLRHEDFILIYYHLMLTGAQLRSSIDAEGEYSGKFMIDESVIERNRLLVKCSVLGGPSERQLPPQCLCEHSADLYPYPIITSLNIDSFEPFISKSKLFCNQPPCIDSLDGHSVTSDRSIMNSFVSIVLNSLKTSSFPRVRADHDILHKLPNIKLKIDSLAKHLSKLNKQTPDVGSLFDICLRINRGITQSVSSSVQPSSTSSMLQSWEVVAVSMIIEYGRRIKALSPTASANTQRNELADMLQQIKTLTPSDKPLGKNFENNDSERKNKQDESFQTFDWFAALIFLIFNGDRSRTFEFLRGFKETKLANFLWSSSVKTFFPHVFRCWLHQCFLNYLDWLEIQDFFFICLLCGPEFTVYFAVAIMMHLSPRLRSSLQSQSHLVAILEKPIKNFRIMENLEFLESLAVRYGEQISSELSSASSADLVVLLSIVIFTTFLLECFANPPIMWPDPRLLRVIRIQNDENEIDIEWPIVEYLKPDSHESGEFTIKKVGDEEYLKNFEEWRLRDFTLDAWNTEYIITYKMQTAFFPQGVSADVRYRSGRNEDHNYDRLKSRVMLTVTLFSLFSRYTPKITQINVKDKKTRIFVLRENSNDKCLLVIYDESVKNENYTIEATGKCDTDDSILAVSIPMKWEARDILPGLQKIHLDIKRDILREFHNFRVVNYTVFDKTSSEVDPPLDVYGKLEIVSPVKCILTITYRPPATNPKLIKGFTFYIHPTGEKRVFTVINDDQIFHSHGNTTILYSNVVKAQSNRNEPLSFVSETITNFPGNFTLSAFTNNAQTKKANHPIIMPDLALSVPVNVKIQVKDMNISLDWRKPRYFGDICKYTVEAISRNEKFSQSTETKEEIDNYYPIGVTFSNLTLGTNFTFYIDTTCEGSEIRRIKVREMETNPGTPGVPQDPQLILLDPKTVNFTWNPPAVFRGKKPKYEWSCGTEDDKKKTKGRVEENHVIIKNLAAGKFYCIVKAVSCTPGHNDMNGGDTNEIFIEIPKHDSPFPQRIKINEINETALELDLLGEQRRDVIGYSVVIDSNLKIRFYTDNENEVQITGDSKARVKRTGQGSLILHNLTPYQTYGVNVTTIYFSHTSSSLYTVKATPKEMDSTSVPEYSNSSFATDKIESVTHDNGHDEKLDLLDILLIGTGSLIGLISLGILALHIAQWRRKRAEKMFKNPAICEMTILDLSTMQRN</sequence>
<feature type="transmembrane region" description="Helical" evidence="3">
    <location>
        <begin position="294"/>
        <end position="316"/>
    </location>
</feature>
<evidence type="ECO:0000256" key="1">
    <source>
        <dbReference type="ARBA" id="ARBA00022737"/>
    </source>
</evidence>
<evidence type="ECO:0000259" key="4">
    <source>
        <dbReference type="PROSITE" id="PS50835"/>
    </source>
</evidence>
<keyword evidence="3" id="KW-0472">Membrane</keyword>
<gene>
    <name evidence="5" type="ORF">HDID_LOCUS8669</name>
</gene>
<dbReference type="WBParaSite" id="HDID_0000867101-mRNA-1">
    <property type="protein sequence ID" value="HDID_0000867101-mRNA-1"/>
    <property type="gene ID" value="HDID_0000867101"/>
</dbReference>
<dbReference type="STRING" id="6216.A0A0R3STE5"/>
<dbReference type="PANTHER" id="PTHR46708:SF11">
    <property type="entry name" value="RECEPTOR-TYPE TYROSINE-PROTEIN PHOSPHATASE ETA-LIKE"/>
    <property type="match status" value="1"/>
</dbReference>
<feature type="region of interest" description="Disordered" evidence="2">
    <location>
        <begin position="971"/>
        <end position="997"/>
    </location>
</feature>
<dbReference type="Proteomes" id="UP000274504">
    <property type="component" value="Unassembled WGS sequence"/>
</dbReference>
<dbReference type="InterPro" id="IPR003961">
    <property type="entry name" value="FN3_dom"/>
</dbReference>
<name>A0A0R3STE5_HYMDI</name>
<evidence type="ECO:0000313" key="6">
    <source>
        <dbReference type="Proteomes" id="UP000274504"/>
    </source>
</evidence>
<evidence type="ECO:0000313" key="5">
    <source>
        <dbReference type="EMBL" id="VDL60987.1"/>
    </source>
</evidence>